<sequence length="1009" mass="109706">MQQQSATFQATSETEFKCAALERTSPFKYLPSRIQREAAEACALVSYPVGGVIARKGDTTKDVYIICMGHVHRDYHDGKAGSLLGPGTFFGDRAPLFNEARRVTFTAVRSPSSRIGLPASYNTKPDAPPQFLLEATPPSLTSATSASRSRTTSTSPSLVAVVLLVLPGEVFIDLVMTQLPFASALARMLRTRQQLFAPLDAFQTYLFSSVSSLSSLVHSQAGQSAQGSSSGGAESAASAAIDLRALVGYYKEMRPAVHGGIDGPELDTGAWLYAVRRLPSNITSVSTIVASTKMLGILSQAYSTATVDNPLPFPAPDMPAPSTNSSTVSNEDPAPGAGLAPPGIAAPEDRHGLQSVKTSARRRTTVVIMHGKIFVLLRDSTTDLLDFTTCLCLHTVELHKLRSAVLFDADALISLRDAVTAIHGPQSNQVHAGLPQPPTAYQPKVEPRDIQLDVLGRFERLRNVDVEGLIRMWPEDALWNVWNIVFHHGDYSLFVDRALDSYDSDISEAWVDKVAALTQDLMGDWSEDDLDVDIISSNTHSVINILSPFLHSRRDEILEWGRKHKKDVVDANPVGDQDLLYILSQFYFRDPALAKERTEVERTHGIRTLVEEEFTGISLQLFDPSKLDPGLHDEFVDIPACQRQPPSGSNGSRKRHLIINIDFAFGRQAEEIIHCLILLFRTSIRSVNVLGKAGGLLGQRGDILIPTHVLLQTQDILTPITNTGLDPAKIAKMSGRTVHIGPVLTIEGTLLQNRALLHYYRRFYHAVGLEMEGSYFARRIVTAIQMGLLNPDVDTRFIYYVSDIPLDVESTLAKSLAPWESIPSLYTTARVVLEQIFLRSEEREQHLSSVHRVPQISTDSDKGTPPLIAPTPLTAAMRTASGAGLFANVDVFSSLVRRSPLLNAVASSSSSVAVDGNVVEHARAHSGLVARDAALSEASLVPSPAVQRTRRKTGGRDDGQWRRAVWGLRAVNALSIEGHTGATKELGCGIDPLADGQKTGGTNVASDSN</sequence>
<feature type="domain" description="Cyclic nucleotide-binding" evidence="2">
    <location>
        <begin position="26"/>
        <end position="107"/>
    </location>
</feature>
<organism evidence="3 4">
    <name type="scientific">Gonapodya prolifera (strain JEL478)</name>
    <name type="common">Monoblepharis prolifera</name>
    <dbReference type="NCBI Taxonomy" id="1344416"/>
    <lineage>
        <taxon>Eukaryota</taxon>
        <taxon>Fungi</taxon>
        <taxon>Fungi incertae sedis</taxon>
        <taxon>Chytridiomycota</taxon>
        <taxon>Chytridiomycota incertae sedis</taxon>
        <taxon>Monoblepharidomycetes</taxon>
        <taxon>Monoblepharidales</taxon>
        <taxon>Gonapodyaceae</taxon>
        <taxon>Gonapodya</taxon>
    </lineage>
</organism>
<evidence type="ECO:0000259" key="2">
    <source>
        <dbReference type="PROSITE" id="PS50042"/>
    </source>
</evidence>
<dbReference type="SUPFAM" id="SSF51206">
    <property type="entry name" value="cAMP-binding domain-like"/>
    <property type="match status" value="1"/>
</dbReference>
<keyword evidence="4" id="KW-1185">Reference proteome</keyword>
<dbReference type="InterPro" id="IPR014710">
    <property type="entry name" value="RmlC-like_jellyroll"/>
</dbReference>
<dbReference type="InterPro" id="IPR018490">
    <property type="entry name" value="cNMP-bd_dom_sf"/>
</dbReference>
<evidence type="ECO:0000256" key="1">
    <source>
        <dbReference type="SAM" id="MobiDB-lite"/>
    </source>
</evidence>
<evidence type="ECO:0000313" key="3">
    <source>
        <dbReference type="EMBL" id="KXS21030.1"/>
    </source>
</evidence>
<proteinExistence type="predicted"/>
<gene>
    <name evidence="3" type="ORF">M427DRAFT_350598</name>
</gene>
<reference evidence="3 4" key="1">
    <citation type="journal article" date="2015" name="Genome Biol. Evol.">
        <title>Phylogenomic analyses indicate that early fungi evolved digesting cell walls of algal ancestors of land plants.</title>
        <authorList>
            <person name="Chang Y."/>
            <person name="Wang S."/>
            <person name="Sekimoto S."/>
            <person name="Aerts A.L."/>
            <person name="Choi C."/>
            <person name="Clum A."/>
            <person name="LaButti K.M."/>
            <person name="Lindquist E.A."/>
            <person name="Yee Ngan C."/>
            <person name="Ohm R.A."/>
            <person name="Salamov A.A."/>
            <person name="Grigoriev I.V."/>
            <person name="Spatafora J.W."/>
            <person name="Berbee M.L."/>
        </authorList>
    </citation>
    <scope>NUCLEOTIDE SEQUENCE [LARGE SCALE GENOMIC DNA]</scope>
    <source>
        <strain evidence="3 4">JEL478</strain>
    </source>
</reference>
<feature type="compositionally biased region" description="Low complexity" evidence="1">
    <location>
        <begin position="135"/>
        <end position="151"/>
    </location>
</feature>
<dbReference type="Pfam" id="PF00027">
    <property type="entry name" value="cNMP_binding"/>
    <property type="match status" value="1"/>
</dbReference>
<feature type="region of interest" description="Disordered" evidence="1">
    <location>
        <begin position="119"/>
        <end position="151"/>
    </location>
</feature>
<accession>A0A139AWD2</accession>
<dbReference type="AlphaFoldDB" id="A0A139AWD2"/>
<dbReference type="STRING" id="1344416.A0A139AWD2"/>
<feature type="compositionally biased region" description="Low complexity" evidence="1">
    <location>
        <begin position="333"/>
        <end position="346"/>
    </location>
</feature>
<dbReference type="Gene3D" id="2.60.120.10">
    <property type="entry name" value="Jelly Rolls"/>
    <property type="match status" value="1"/>
</dbReference>
<dbReference type="InterPro" id="IPR054204">
    <property type="entry name" value="DUF6909"/>
</dbReference>
<dbReference type="Proteomes" id="UP000070544">
    <property type="component" value="Unassembled WGS sequence"/>
</dbReference>
<name>A0A139AWD2_GONPJ</name>
<dbReference type="CDD" id="cd00038">
    <property type="entry name" value="CAP_ED"/>
    <property type="match status" value="1"/>
</dbReference>
<dbReference type="OrthoDB" id="2118811at2759"/>
<dbReference type="Pfam" id="PF21850">
    <property type="entry name" value="DUF6909"/>
    <property type="match status" value="1"/>
</dbReference>
<evidence type="ECO:0000313" key="4">
    <source>
        <dbReference type="Proteomes" id="UP000070544"/>
    </source>
</evidence>
<dbReference type="InterPro" id="IPR000595">
    <property type="entry name" value="cNMP-bd_dom"/>
</dbReference>
<feature type="region of interest" description="Disordered" evidence="1">
    <location>
        <begin position="313"/>
        <end position="357"/>
    </location>
</feature>
<protein>
    <recommendedName>
        <fullName evidence="2">Cyclic nucleotide-binding domain-containing protein</fullName>
    </recommendedName>
</protein>
<dbReference type="PROSITE" id="PS50042">
    <property type="entry name" value="CNMP_BINDING_3"/>
    <property type="match status" value="1"/>
</dbReference>
<dbReference type="EMBL" id="KQ965734">
    <property type="protein sequence ID" value="KXS21030.1"/>
    <property type="molecule type" value="Genomic_DNA"/>
</dbReference>